<dbReference type="EMBL" id="JAPMOS010000002">
    <property type="protein sequence ID" value="KAJ4462524.1"/>
    <property type="molecule type" value="Genomic_DNA"/>
</dbReference>
<sequence>MRGIIHKMYFRSDLITPTITADALAALVGPCKSLRKLSFPIPDGWSDIDQDTRAHWWMRPLGDIPSWLFPVSRISTWAPRLLAALARSCPGLQVLRCGNIHDRDLPALAPLSGVLRELDPRNFLCSDESLAAFVGSLSAVTSLRLPRCPSAVLEPIASHLTTLELYDSLYEENNLPGPGFCRLEALTLVLEPESSLFLAPLARLLAANQATLRSLSLTLGDLKADEAPSLVAALRALPRLTHLDLFLRLDITAEDAADPLRITSSSLQVLCATVLSSEPDRCCPTFLQCPRLHTMVMIAPSPANPAWLLAGSPRLRVLSQIRLTRPDLPARLCASGSLVRLEGLHLEAAEFPNPLVLRLPGQLERLDLHIERSARPSRGELPPQPFDMQVEAPGLLDLSLAITDKSLPSARLRLHNCPNLARLKLKSFTSLDEEDVAMMPLRTIISESGLGATSLLGLLARHGTRLRRVTYWCLFEVKLHTIWPELMEALSRLPRLTRLALDVPEAFPQLSFVCPKLRRLHLVGLPGEVKVALSCPLLSRLSGIRDPTRQLVFVLPAPALGAPGFVEEEEEEENEA</sequence>
<dbReference type="InterPro" id="IPR050648">
    <property type="entry name" value="F-box_LRR-repeat"/>
</dbReference>
<dbReference type="Gene3D" id="3.80.10.10">
    <property type="entry name" value="Ribonuclease Inhibitor"/>
    <property type="match status" value="2"/>
</dbReference>
<organism evidence="1 2">
    <name type="scientific">Paratrimastix pyriformis</name>
    <dbReference type="NCBI Taxonomy" id="342808"/>
    <lineage>
        <taxon>Eukaryota</taxon>
        <taxon>Metamonada</taxon>
        <taxon>Preaxostyla</taxon>
        <taxon>Paratrimastigidae</taxon>
        <taxon>Paratrimastix</taxon>
    </lineage>
</organism>
<reference evidence="1" key="1">
    <citation type="journal article" date="2022" name="bioRxiv">
        <title>Genomics of Preaxostyla Flagellates Illuminates Evolutionary Transitions and the Path Towards Mitochondrial Loss.</title>
        <authorList>
            <person name="Novak L.V.F."/>
            <person name="Treitli S.C."/>
            <person name="Pyrih J."/>
            <person name="Halakuc P."/>
            <person name="Pipaliya S.V."/>
            <person name="Vacek V."/>
            <person name="Brzon O."/>
            <person name="Soukal P."/>
            <person name="Eme L."/>
            <person name="Dacks J.B."/>
            <person name="Karnkowska A."/>
            <person name="Elias M."/>
            <person name="Hampl V."/>
        </authorList>
    </citation>
    <scope>NUCLEOTIDE SEQUENCE</scope>
    <source>
        <strain evidence="1">RCP-MX</strain>
    </source>
</reference>
<dbReference type="PANTHER" id="PTHR13382">
    <property type="entry name" value="MITOCHONDRIAL ATP SYNTHASE COUPLING FACTOR B"/>
    <property type="match status" value="1"/>
</dbReference>
<evidence type="ECO:0000313" key="1">
    <source>
        <dbReference type="EMBL" id="KAJ4462524.1"/>
    </source>
</evidence>
<dbReference type="Proteomes" id="UP001141327">
    <property type="component" value="Unassembled WGS sequence"/>
</dbReference>
<dbReference type="SUPFAM" id="SSF52047">
    <property type="entry name" value="RNI-like"/>
    <property type="match status" value="1"/>
</dbReference>
<evidence type="ECO:0000313" key="2">
    <source>
        <dbReference type="Proteomes" id="UP001141327"/>
    </source>
</evidence>
<gene>
    <name evidence="1" type="ORF">PAPYR_496</name>
</gene>
<name>A0ABQ8UTR0_9EUKA</name>
<accession>A0ABQ8UTR0</accession>
<proteinExistence type="predicted"/>
<dbReference type="InterPro" id="IPR032675">
    <property type="entry name" value="LRR_dom_sf"/>
</dbReference>
<comment type="caution">
    <text evidence="1">The sequence shown here is derived from an EMBL/GenBank/DDBJ whole genome shotgun (WGS) entry which is preliminary data.</text>
</comment>
<protein>
    <submittedName>
        <fullName evidence="1">Uncharacterized protein</fullName>
    </submittedName>
</protein>
<dbReference type="PANTHER" id="PTHR13382:SF21">
    <property type="entry name" value="OS12G0601000 PROTEIN"/>
    <property type="match status" value="1"/>
</dbReference>
<keyword evidence="2" id="KW-1185">Reference proteome</keyword>